<evidence type="ECO:0000313" key="2">
    <source>
        <dbReference type="EMBL" id="GCB78308.1"/>
    </source>
</evidence>
<dbReference type="GO" id="GO:0016558">
    <property type="term" value="P:protein import into peroxisome matrix"/>
    <property type="evidence" value="ECO:0007669"/>
    <property type="project" value="TreeGrafter"/>
</dbReference>
<feature type="non-terminal residue" evidence="2">
    <location>
        <position position="1"/>
    </location>
</feature>
<dbReference type="EMBL" id="BFAA01018327">
    <property type="protein sequence ID" value="GCB78308.1"/>
    <property type="molecule type" value="Genomic_DNA"/>
</dbReference>
<keyword evidence="3" id="KW-1185">Reference proteome</keyword>
<dbReference type="GO" id="GO:0044877">
    <property type="term" value="F:protein-containing complex binding"/>
    <property type="evidence" value="ECO:0007669"/>
    <property type="project" value="InterPro"/>
</dbReference>
<gene>
    <name evidence="2" type="ORF">scyTo_0021188</name>
</gene>
<accession>A0A401PYW2</accession>
<dbReference type="Pfam" id="PF07163">
    <property type="entry name" value="Pex26"/>
    <property type="match status" value="1"/>
</dbReference>
<feature type="compositionally biased region" description="Basic and acidic residues" evidence="1">
    <location>
        <begin position="165"/>
        <end position="174"/>
    </location>
</feature>
<dbReference type="OrthoDB" id="5954192at2759"/>
<dbReference type="GO" id="GO:0045046">
    <property type="term" value="P:protein import into peroxisome membrane"/>
    <property type="evidence" value="ECO:0007669"/>
    <property type="project" value="InterPro"/>
</dbReference>
<dbReference type="PANTHER" id="PTHR16262:SF2">
    <property type="entry name" value="PEROXISOME ASSEMBLY PROTEIN 26"/>
    <property type="match status" value="1"/>
</dbReference>
<dbReference type="GO" id="GO:0005778">
    <property type="term" value="C:peroxisomal membrane"/>
    <property type="evidence" value="ECO:0007669"/>
    <property type="project" value="InterPro"/>
</dbReference>
<evidence type="ECO:0000256" key="1">
    <source>
        <dbReference type="SAM" id="MobiDB-lite"/>
    </source>
</evidence>
<sequence length="257" mass="28719">YIFDSVSDACGSLMDRVSSSSPSNPRSSDVKFSLCIIGIQALAELNQWEQVLGWVIEIYEIPEKIPAKILQICIALYSKVGEPGRIQQTVGTWLRFWSSPSALGGGPELVLEMYLLHVLLPLGLFAEAEETIQDTALLTEHQRRTVLQVIENKRSQQLEQASVDSRSHTPTDRSQHRHPAPNSLFKVIQQVLALSCRCLHSVSLRKLFLAVCLAYLLIVRLDPASPAAISCLSNFRNVISQMWKNIFTSYSKARIGK</sequence>
<organism evidence="2 3">
    <name type="scientific">Scyliorhinus torazame</name>
    <name type="common">Cloudy catshark</name>
    <name type="synonym">Catulus torazame</name>
    <dbReference type="NCBI Taxonomy" id="75743"/>
    <lineage>
        <taxon>Eukaryota</taxon>
        <taxon>Metazoa</taxon>
        <taxon>Chordata</taxon>
        <taxon>Craniata</taxon>
        <taxon>Vertebrata</taxon>
        <taxon>Chondrichthyes</taxon>
        <taxon>Elasmobranchii</taxon>
        <taxon>Galeomorphii</taxon>
        <taxon>Galeoidea</taxon>
        <taxon>Carcharhiniformes</taxon>
        <taxon>Scyliorhinidae</taxon>
        <taxon>Scyliorhinus</taxon>
    </lineage>
</organism>
<protein>
    <recommendedName>
        <fullName evidence="4">Peroxisome assembly protein 26</fullName>
    </recommendedName>
</protein>
<comment type="caution">
    <text evidence="2">The sequence shown here is derived from an EMBL/GenBank/DDBJ whole genome shotgun (WGS) entry which is preliminary data.</text>
</comment>
<proteinExistence type="predicted"/>
<dbReference type="STRING" id="75743.A0A401PYW2"/>
<name>A0A401PYW2_SCYTO</name>
<evidence type="ECO:0008006" key="4">
    <source>
        <dbReference type="Google" id="ProtNLM"/>
    </source>
</evidence>
<dbReference type="GO" id="GO:0051117">
    <property type="term" value="F:ATPase binding"/>
    <property type="evidence" value="ECO:0007669"/>
    <property type="project" value="TreeGrafter"/>
</dbReference>
<evidence type="ECO:0000313" key="3">
    <source>
        <dbReference type="Proteomes" id="UP000288216"/>
    </source>
</evidence>
<dbReference type="Proteomes" id="UP000288216">
    <property type="component" value="Unassembled WGS sequence"/>
</dbReference>
<dbReference type="OMA" id="FAPFHLM"/>
<reference evidence="2 3" key="1">
    <citation type="journal article" date="2018" name="Nat. Ecol. Evol.">
        <title>Shark genomes provide insights into elasmobranch evolution and the origin of vertebrates.</title>
        <authorList>
            <person name="Hara Y"/>
            <person name="Yamaguchi K"/>
            <person name="Onimaru K"/>
            <person name="Kadota M"/>
            <person name="Koyanagi M"/>
            <person name="Keeley SD"/>
            <person name="Tatsumi K"/>
            <person name="Tanaka K"/>
            <person name="Motone F"/>
            <person name="Kageyama Y"/>
            <person name="Nozu R"/>
            <person name="Adachi N"/>
            <person name="Nishimura O"/>
            <person name="Nakagawa R"/>
            <person name="Tanegashima C"/>
            <person name="Kiyatake I"/>
            <person name="Matsumoto R"/>
            <person name="Murakumo K"/>
            <person name="Nishida K"/>
            <person name="Terakita A"/>
            <person name="Kuratani S"/>
            <person name="Sato K"/>
            <person name="Hyodo S Kuraku.S."/>
        </authorList>
    </citation>
    <scope>NUCLEOTIDE SEQUENCE [LARGE SCALE GENOMIC DNA]</scope>
</reference>
<dbReference type="AlphaFoldDB" id="A0A401PYW2"/>
<dbReference type="InterPro" id="IPR010797">
    <property type="entry name" value="Pex26"/>
</dbReference>
<dbReference type="PANTHER" id="PTHR16262">
    <property type="entry name" value="PEROXISOME ASSEMBLY PROTEIN 26"/>
    <property type="match status" value="1"/>
</dbReference>
<feature type="region of interest" description="Disordered" evidence="1">
    <location>
        <begin position="157"/>
        <end position="179"/>
    </location>
</feature>